<dbReference type="InterPro" id="IPR032466">
    <property type="entry name" value="Metal_Hydrolase"/>
</dbReference>
<evidence type="ECO:0000313" key="3">
    <source>
        <dbReference type="EMBL" id="SDP44977.1"/>
    </source>
</evidence>
<gene>
    <name evidence="3" type="ORF">SAMN05216565_103107</name>
</gene>
<dbReference type="CDD" id="cd01310">
    <property type="entry name" value="TatD_DNAse"/>
    <property type="match status" value="1"/>
</dbReference>
<dbReference type="InterPro" id="IPR001130">
    <property type="entry name" value="TatD-like"/>
</dbReference>
<dbReference type="STRING" id="930152.SAMN05216565_103107"/>
<feature type="binding site" evidence="2">
    <location>
        <position position="129"/>
    </location>
    <ligand>
        <name>a divalent metal cation</name>
        <dbReference type="ChEBI" id="CHEBI:60240"/>
        <label>2</label>
    </ligand>
</feature>
<dbReference type="RefSeq" id="WP_090851672.1">
    <property type="nucleotide sequence ID" value="NZ_FNJU01000003.1"/>
</dbReference>
<feature type="binding site" evidence="2">
    <location>
        <position position="90"/>
    </location>
    <ligand>
        <name>a divalent metal cation</name>
        <dbReference type="ChEBI" id="CHEBI:60240"/>
        <label>1</label>
    </ligand>
</feature>
<dbReference type="Gene3D" id="3.20.20.140">
    <property type="entry name" value="Metal-dependent hydrolases"/>
    <property type="match status" value="1"/>
</dbReference>
<dbReference type="EMBL" id="FNJU01000003">
    <property type="protein sequence ID" value="SDP44977.1"/>
    <property type="molecule type" value="Genomic_DNA"/>
</dbReference>
<dbReference type="InterPro" id="IPR018228">
    <property type="entry name" value="DNase_TatD-rel_CS"/>
</dbReference>
<keyword evidence="2" id="KW-0479">Metal-binding</keyword>
<feature type="binding site" evidence="2">
    <location>
        <position position="201"/>
    </location>
    <ligand>
        <name>a divalent metal cation</name>
        <dbReference type="ChEBI" id="CHEBI:60240"/>
        <label>1</label>
    </ligand>
</feature>
<feature type="binding site" evidence="2">
    <location>
        <position position="7"/>
    </location>
    <ligand>
        <name>a divalent metal cation</name>
        <dbReference type="ChEBI" id="CHEBI:60240"/>
        <label>1</label>
    </ligand>
</feature>
<reference evidence="4" key="1">
    <citation type="submission" date="2016-10" db="EMBL/GenBank/DDBJ databases">
        <authorList>
            <person name="Varghese N."/>
            <person name="Submissions S."/>
        </authorList>
    </citation>
    <scope>NUCLEOTIDE SEQUENCE [LARGE SCALE GENOMIC DNA]</scope>
    <source>
        <strain evidence="4">IBRC-M10078</strain>
    </source>
</reference>
<dbReference type="PIRSF" id="PIRSF005902">
    <property type="entry name" value="DNase_TatD"/>
    <property type="match status" value="1"/>
</dbReference>
<proteinExistence type="predicted"/>
<dbReference type="AlphaFoldDB" id="A0A1H0ST66"/>
<keyword evidence="1" id="KW-0378">Hydrolase</keyword>
<dbReference type="PANTHER" id="PTHR46124:SF2">
    <property type="entry name" value="D-AMINOACYL-TRNA DEACYLASE"/>
    <property type="match status" value="1"/>
</dbReference>
<feature type="binding site" evidence="2">
    <location>
        <position position="153"/>
    </location>
    <ligand>
        <name>a divalent metal cation</name>
        <dbReference type="ChEBI" id="CHEBI:60240"/>
        <label>2</label>
    </ligand>
</feature>
<accession>A0A1H0ST66</accession>
<protein>
    <submittedName>
        <fullName evidence="3">TatD DNase family protein</fullName>
    </submittedName>
</protein>
<dbReference type="OrthoDB" id="9775608at2"/>
<dbReference type="Pfam" id="PF01026">
    <property type="entry name" value="TatD_DNase"/>
    <property type="match status" value="1"/>
</dbReference>
<dbReference type="PROSITE" id="PS01137">
    <property type="entry name" value="TATD_1"/>
    <property type="match status" value="1"/>
</dbReference>
<name>A0A1H0ST66_9BACI</name>
<dbReference type="Proteomes" id="UP000199159">
    <property type="component" value="Unassembled WGS sequence"/>
</dbReference>
<keyword evidence="4" id="KW-1185">Reference proteome</keyword>
<evidence type="ECO:0000256" key="1">
    <source>
        <dbReference type="ARBA" id="ARBA00022801"/>
    </source>
</evidence>
<organism evidence="3 4">
    <name type="scientific">Litchfieldia salsa</name>
    <dbReference type="NCBI Taxonomy" id="930152"/>
    <lineage>
        <taxon>Bacteria</taxon>
        <taxon>Bacillati</taxon>
        <taxon>Bacillota</taxon>
        <taxon>Bacilli</taxon>
        <taxon>Bacillales</taxon>
        <taxon>Bacillaceae</taxon>
        <taxon>Litchfieldia</taxon>
    </lineage>
</organism>
<evidence type="ECO:0000256" key="2">
    <source>
        <dbReference type="PIRSR" id="PIRSR005902-1"/>
    </source>
</evidence>
<dbReference type="GO" id="GO:0016788">
    <property type="term" value="F:hydrolase activity, acting on ester bonds"/>
    <property type="evidence" value="ECO:0007669"/>
    <property type="project" value="InterPro"/>
</dbReference>
<evidence type="ECO:0000313" key="4">
    <source>
        <dbReference type="Proteomes" id="UP000199159"/>
    </source>
</evidence>
<sequence>MIDTHIHLDQYKDIERHIHIWMEAGIRKIVAVSTNLDSSYKTLNWKSKFPDFIIAAIGFHPEQELPCRQDLMEWEQLLHTEQHLISAIGEVGLPYYSLKERVHSLEHYIEFLTNMILLAKKKDLPVVLHAVHEHAEIVYHLLINNEIKKAHFHWLKASKELVKKITHQGYYVSVTPEVVYRERDQQLVTHIQTERLLLETDGPWPFNGPFANRTTSPLFLNEVVPIVAKLKNEPIYEFVEMTMKNVNRLYNVSC</sequence>
<dbReference type="GO" id="GO:0046872">
    <property type="term" value="F:metal ion binding"/>
    <property type="evidence" value="ECO:0007669"/>
    <property type="project" value="UniProtKB-KW"/>
</dbReference>
<dbReference type="PANTHER" id="PTHR46124">
    <property type="entry name" value="D-AMINOACYL-TRNA DEACYLASE"/>
    <property type="match status" value="1"/>
</dbReference>
<dbReference type="SUPFAM" id="SSF51556">
    <property type="entry name" value="Metallo-dependent hydrolases"/>
    <property type="match status" value="1"/>
</dbReference>
<feature type="binding site" evidence="2">
    <location>
        <position position="5"/>
    </location>
    <ligand>
        <name>a divalent metal cation</name>
        <dbReference type="ChEBI" id="CHEBI:60240"/>
        <label>1</label>
    </ligand>
</feature>